<reference evidence="5 6" key="1">
    <citation type="submission" date="2021-04" db="EMBL/GenBank/DDBJ databases">
        <authorList>
            <person name="Huq M.A."/>
        </authorList>
    </citation>
    <scope>NUCLEOTIDE SEQUENCE [LARGE SCALE GENOMIC DNA]</scope>
    <source>
        <strain evidence="5 6">MAH-13</strain>
    </source>
</reference>
<dbReference type="EMBL" id="JAGJRS010000034">
    <property type="protein sequence ID" value="MBP1475938.1"/>
    <property type="molecule type" value="Genomic_DNA"/>
</dbReference>
<dbReference type="InterPro" id="IPR002227">
    <property type="entry name" value="Tyrosinase_Cu-bd"/>
</dbReference>
<dbReference type="SUPFAM" id="SSF48056">
    <property type="entry name" value="Di-copper centre-containing domain"/>
    <property type="match status" value="1"/>
</dbReference>
<dbReference type="PROSITE" id="PS00498">
    <property type="entry name" value="TYROSINASE_2"/>
    <property type="match status" value="1"/>
</dbReference>
<comment type="similarity">
    <text evidence="1">Belongs to the tyrosinase family.</text>
</comment>
<proteinExistence type="inferred from homology"/>
<evidence type="ECO:0000259" key="4">
    <source>
        <dbReference type="PROSITE" id="PS00498"/>
    </source>
</evidence>
<evidence type="ECO:0000256" key="1">
    <source>
        <dbReference type="ARBA" id="ARBA00009928"/>
    </source>
</evidence>
<dbReference type="Pfam" id="PF00264">
    <property type="entry name" value="Tyrosinase"/>
    <property type="match status" value="1"/>
</dbReference>
<dbReference type="PANTHER" id="PTHR11474">
    <property type="entry name" value="TYROSINASE FAMILY MEMBER"/>
    <property type="match status" value="1"/>
</dbReference>
<evidence type="ECO:0000313" key="5">
    <source>
        <dbReference type="EMBL" id="MBP1475938.1"/>
    </source>
</evidence>
<name>A0ABS4DS94_9GAMM</name>
<evidence type="ECO:0000256" key="2">
    <source>
        <dbReference type="ARBA" id="ARBA00022723"/>
    </source>
</evidence>
<dbReference type="Proteomes" id="UP000823790">
    <property type="component" value="Unassembled WGS sequence"/>
</dbReference>
<protein>
    <submittedName>
        <fullName evidence="5">Tyrosinase family protein</fullName>
    </submittedName>
</protein>
<evidence type="ECO:0000256" key="3">
    <source>
        <dbReference type="ARBA" id="ARBA00023008"/>
    </source>
</evidence>
<comment type="caution">
    <text evidence="5">The sequence shown here is derived from an EMBL/GenBank/DDBJ whole genome shotgun (WGS) entry which is preliminary data.</text>
</comment>
<dbReference type="PANTHER" id="PTHR11474:SF126">
    <property type="entry name" value="TYROSINASE-LIKE PROTEIN TYR-1-RELATED"/>
    <property type="match status" value="1"/>
</dbReference>
<dbReference type="InterPro" id="IPR050316">
    <property type="entry name" value="Tyrosinase/Hemocyanin"/>
</dbReference>
<organism evidence="5 6">
    <name type="scientific">Frateuria flava</name>
    <dbReference type="NCBI Taxonomy" id="2821489"/>
    <lineage>
        <taxon>Bacteria</taxon>
        <taxon>Pseudomonadati</taxon>
        <taxon>Pseudomonadota</taxon>
        <taxon>Gammaproteobacteria</taxon>
        <taxon>Lysobacterales</taxon>
        <taxon>Rhodanobacteraceae</taxon>
        <taxon>Frateuria</taxon>
    </lineage>
</organism>
<gene>
    <name evidence="5" type="ORF">J7I44_16690</name>
</gene>
<evidence type="ECO:0000313" key="6">
    <source>
        <dbReference type="Proteomes" id="UP000823790"/>
    </source>
</evidence>
<sequence length="357" mass="37978">MRKASGNSALVLPYWNYYEHPLVPAEFRDSSSPLYVRNRTGTDVSGACTLGASDPALIHFQRGKTDAFEPAVESAPHNGVHNLIGGTMNNIAVSPRDPIFWLHHANIDRLWDAWVQAGDGRRMPATTASYWSGSFSYGNAVSGMKRADTYAPDILGYRYDDSTLPTSQPNRLAAQRPSIQEAFAAPLPPQGASLGGLGGLALGSQSTRVLIPLNVDGRNRVRSLATAQGQGTTPAGDALRIVLDGVSLTGAGSGGGYFYKILLNLPTTGLAQPEQTYLVGTLGPFEISVARHARMMAGGGMAAMQAPVRIVIPAQEVLGRIWPEPLDALTLSFVRVAADGAPQGDAVVIDRLWMEAD</sequence>
<feature type="domain" description="Tyrosinase copper-binding" evidence="4">
    <location>
        <begin position="97"/>
        <end position="108"/>
    </location>
</feature>
<keyword evidence="3" id="KW-0186">Copper</keyword>
<accession>A0ABS4DS94</accession>
<keyword evidence="6" id="KW-1185">Reference proteome</keyword>
<dbReference type="InterPro" id="IPR008922">
    <property type="entry name" value="Di-copper_centre_dom_sf"/>
</dbReference>
<keyword evidence="2" id="KW-0479">Metal-binding</keyword>
<dbReference type="Gene3D" id="1.10.1280.10">
    <property type="entry name" value="Di-copper center containing domain from catechol oxidase"/>
    <property type="match status" value="1"/>
</dbReference>